<evidence type="ECO:0008006" key="3">
    <source>
        <dbReference type="Google" id="ProtNLM"/>
    </source>
</evidence>
<evidence type="ECO:0000313" key="2">
    <source>
        <dbReference type="Proteomes" id="UP001387100"/>
    </source>
</evidence>
<protein>
    <recommendedName>
        <fullName evidence="3">BON domain-containing protein</fullName>
    </recommendedName>
</protein>
<reference evidence="1 2" key="1">
    <citation type="journal article" date="2017" name="Int. J. Syst. Evol. Microbiol.">
        <title>Pseudokineococcus basanitobsidens sp. nov., isolated from volcanic rock.</title>
        <authorList>
            <person name="Lee D.W."/>
            <person name="Park M.Y."/>
            <person name="Kim J.J."/>
            <person name="Kim B.S."/>
        </authorList>
    </citation>
    <scope>NUCLEOTIDE SEQUENCE [LARGE SCALE GENOMIC DNA]</scope>
    <source>
        <strain evidence="1 2">DSM 103726</strain>
    </source>
</reference>
<evidence type="ECO:0000313" key="1">
    <source>
        <dbReference type="EMBL" id="MEJ5945089.1"/>
    </source>
</evidence>
<accession>A0ABU8RJ80</accession>
<dbReference type="Proteomes" id="UP001387100">
    <property type="component" value="Unassembled WGS sequence"/>
</dbReference>
<gene>
    <name evidence="1" type="ORF">WDZ17_07235</name>
</gene>
<sequence>MTAAPEDAGRASREAASAAKSRLAGVLAGDGRVNGVGVVRWRSAYAVRVSVVTEEDRPDLPAEVDGVPVRVEAVGEITAGPVRDGPS</sequence>
<name>A0ABU8RJ80_9ACTN</name>
<dbReference type="EMBL" id="JBBIAA010000005">
    <property type="protein sequence ID" value="MEJ5945089.1"/>
    <property type="molecule type" value="Genomic_DNA"/>
</dbReference>
<dbReference type="RefSeq" id="WP_339574472.1">
    <property type="nucleotide sequence ID" value="NZ_JBBIAA010000005.1"/>
</dbReference>
<proteinExistence type="predicted"/>
<organism evidence="1 2">
    <name type="scientific">Pseudokineococcus basanitobsidens</name>
    <dbReference type="NCBI Taxonomy" id="1926649"/>
    <lineage>
        <taxon>Bacteria</taxon>
        <taxon>Bacillati</taxon>
        <taxon>Actinomycetota</taxon>
        <taxon>Actinomycetes</taxon>
        <taxon>Kineosporiales</taxon>
        <taxon>Kineosporiaceae</taxon>
        <taxon>Pseudokineococcus</taxon>
    </lineage>
</organism>
<keyword evidence="2" id="KW-1185">Reference proteome</keyword>
<comment type="caution">
    <text evidence="1">The sequence shown here is derived from an EMBL/GenBank/DDBJ whole genome shotgun (WGS) entry which is preliminary data.</text>
</comment>